<dbReference type="AlphaFoldDB" id="A0A5C6BIQ5"/>
<proteinExistence type="predicted"/>
<evidence type="ECO:0000313" key="1">
    <source>
        <dbReference type="EMBL" id="TWU11905.1"/>
    </source>
</evidence>
<dbReference type="InterPro" id="IPR013785">
    <property type="entry name" value="Aldolase_TIM"/>
</dbReference>
<dbReference type="EMBL" id="SJPP01000001">
    <property type="protein sequence ID" value="TWU11905.1"/>
    <property type="molecule type" value="Genomic_DNA"/>
</dbReference>
<protein>
    <submittedName>
        <fullName evidence="1">Dihydroorotate dehydrogenase</fullName>
    </submittedName>
</protein>
<dbReference type="Proteomes" id="UP000320735">
    <property type="component" value="Unassembled WGS sequence"/>
</dbReference>
<evidence type="ECO:0000313" key="2">
    <source>
        <dbReference type="Proteomes" id="UP000320735"/>
    </source>
</evidence>
<accession>A0A5C6BIQ5</accession>
<organism evidence="1 2">
    <name type="scientific">Symmachiella macrocystis</name>
    <dbReference type="NCBI Taxonomy" id="2527985"/>
    <lineage>
        <taxon>Bacteria</taxon>
        <taxon>Pseudomonadati</taxon>
        <taxon>Planctomycetota</taxon>
        <taxon>Planctomycetia</taxon>
        <taxon>Planctomycetales</taxon>
        <taxon>Planctomycetaceae</taxon>
        <taxon>Symmachiella</taxon>
    </lineage>
</organism>
<dbReference type="RefSeq" id="WP_146369445.1">
    <property type="nucleotide sequence ID" value="NZ_SJPP01000001.1"/>
</dbReference>
<dbReference type="Gene3D" id="3.20.20.70">
    <property type="entry name" value="Aldolase class I"/>
    <property type="match status" value="1"/>
</dbReference>
<dbReference type="OrthoDB" id="2532974at2"/>
<gene>
    <name evidence="1" type="ORF">CA54_07170</name>
</gene>
<reference evidence="1 2" key="1">
    <citation type="submission" date="2019-02" db="EMBL/GenBank/DDBJ databases">
        <title>Deep-cultivation of Planctomycetes and their phenomic and genomic characterization uncovers novel biology.</title>
        <authorList>
            <person name="Wiegand S."/>
            <person name="Jogler M."/>
            <person name="Boedeker C."/>
            <person name="Pinto D."/>
            <person name="Vollmers J."/>
            <person name="Rivas-Marin E."/>
            <person name="Kohn T."/>
            <person name="Peeters S.H."/>
            <person name="Heuer A."/>
            <person name="Rast P."/>
            <person name="Oberbeckmann S."/>
            <person name="Bunk B."/>
            <person name="Jeske O."/>
            <person name="Meyerdierks A."/>
            <person name="Storesund J.E."/>
            <person name="Kallscheuer N."/>
            <person name="Luecker S."/>
            <person name="Lage O.M."/>
            <person name="Pohl T."/>
            <person name="Merkel B.J."/>
            <person name="Hornburger P."/>
            <person name="Mueller R.-W."/>
            <person name="Bruemmer F."/>
            <person name="Labrenz M."/>
            <person name="Spormann A.M."/>
            <person name="Op Den Camp H."/>
            <person name="Overmann J."/>
            <person name="Amann R."/>
            <person name="Jetten M.S.M."/>
            <person name="Mascher T."/>
            <person name="Medema M.H."/>
            <person name="Devos D.P."/>
            <person name="Kaster A.-K."/>
            <person name="Ovreas L."/>
            <person name="Rohde M."/>
            <person name="Galperin M.Y."/>
            <person name="Jogler C."/>
        </authorList>
    </citation>
    <scope>NUCLEOTIDE SEQUENCE [LARGE SCALE GENOMIC DNA]</scope>
    <source>
        <strain evidence="1 2">CA54</strain>
    </source>
</reference>
<sequence>MSETTSPHLLPEHPVVDAALRDTIARDYQIFAKQGLPTNLEAYLAERYHLDVSTTYAGLPITNPFGKASGQLSMTARQVEEDVQAGLGFVVLKTVIAQDETGAQTMGEWAVKESRMVVEPITGQSGETGWTVSWKGRGWWGTFDEYLQLIRAARQIAADRNTLIVPSCKYHLPTPTEVVWKESEYRYTTAKILEAWQAGAATDAPMPLEKDFSPTLAGSDHAAQQAKILEWLRTVPRLIREGLADAAQIRVGLKLFNALFDDDFQLAMLRAIHDGEHRPEFFIYGNRLFDPKREFDGKRGIAYGGPDLSDRNLRIMSRFPTECDTPLPWSATGDIHSGKMALEYALRGAGSFQLHTFFQMPNAHYTATVGNKTQKALHELYFHPQQGLIVWILHLAGVLDLPRECVRLADVIGRGEYI</sequence>
<name>A0A5C6BIQ5_9PLAN</name>
<comment type="caution">
    <text evidence="1">The sequence shown here is derived from an EMBL/GenBank/DDBJ whole genome shotgun (WGS) entry which is preliminary data.</text>
</comment>
<dbReference type="SUPFAM" id="SSF51395">
    <property type="entry name" value="FMN-linked oxidoreductases"/>
    <property type="match status" value="1"/>
</dbReference>
<keyword evidence="2" id="KW-1185">Reference proteome</keyword>